<protein>
    <submittedName>
        <fullName evidence="3">Pilus assembly protein TadE</fullName>
    </submittedName>
</protein>
<keyword evidence="4" id="KW-1185">Reference proteome</keyword>
<dbReference type="InterPro" id="IPR012495">
    <property type="entry name" value="TadE-like_dom"/>
</dbReference>
<reference evidence="3 4" key="1">
    <citation type="submission" date="2018-05" db="EMBL/GenBank/DDBJ databases">
        <title>Oceanovita maritima gen. nov., sp. nov., a marine bacterium in the family Rhodobacteraceae isolated from surface seawater of Lundu port Xiamen, China.</title>
        <authorList>
            <person name="Hetharua B.H."/>
            <person name="Min D."/>
            <person name="Liao H."/>
            <person name="Tian Y."/>
        </authorList>
    </citation>
    <scope>NUCLEOTIDE SEQUENCE [LARGE SCALE GENOMIC DNA]</scope>
    <source>
        <strain evidence="3 4">FSX-11</strain>
    </source>
</reference>
<feature type="domain" description="TadE-like" evidence="2">
    <location>
        <begin position="18"/>
        <end position="60"/>
    </location>
</feature>
<sequence>MIWSLKKRLGGFRRREDGTATLEFAIMFPMFVFMLLSGVEIGMINFRHSLLERGLDMAVRDLRIGPTFAPSHGELKESVCTYAGFLPNCTNSLKLEMVQVDMRNYTSMPGDSDCTDKADEVSPVRNFKAGGANTTMVLRACFKFDPVFPLSGLGKDLATQDGGQAAMIATTAYVQEPR</sequence>
<evidence type="ECO:0000259" key="2">
    <source>
        <dbReference type="Pfam" id="PF07811"/>
    </source>
</evidence>
<organism evidence="3 4">
    <name type="scientific">Litorivita pollutaquae</name>
    <dbReference type="NCBI Taxonomy" id="2200892"/>
    <lineage>
        <taxon>Bacteria</taxon>
        <taxon>Pseudomonadati</taxon>
        <taxon>Pseudomonadota</taxon>
        <taxon>Alphaproteobacteria</taxon>
        <taxon>Rhodobacterales</taxon>
        <taxon>Paracoccaceae</taxon>
        <taxon>Litorivita</taxon>
    </lineage>
</organism>
<name>A0A2V4MYP6_9RHOB</name>
<proteinExistence type="predicted"/>
<keyword evidence="1" id="KW-0812">Transmembrane</keyword>
<dbReference type="OrthoDB" id="7907064at2"/>
<feature type="transmembrane region" description="Helical" evidence="1">
    <location>
        <begin position="20"/>
        <end position="39"/>
    </location>
</feature>
<comment type="caution">
    <text evidence="3">The sequence shown here is derived from an EMBL/GenBank/DDBJ whole genome shotgun (WGS) entry which is preliminary data.</text>
</comment>
<dbReference type="EMBL" id="QFVT01000010">
    <property type="protein sequence ID" value="PYC46792.1"/>
    <property type="molecule type" value="Genomic_DNA"/>
</dbReference>
<keyword evidence="1" id="KW-0472">Membrane</keyword>
<evidence type="ECO:0000256" key="1">
    <source>
        <dbReference type="SAM" id="Phobius"/>
    </source>
</evidence>
<evidence type="ECO:0000313" key="3">
    <source>
        <dbReference type="EMBL" id="PYC46792.1"/>
    </source>
</evidence>
<gene>
    <name evidence="3" type="ORF">DI396_13875</name>
</gene>
<keyword evidence="1" id="KW-1133">Transmembrane helix</keyword>
<dbReference type="AlphaFoldDB" id="A0A2V4MYP6"/>
<dbReference type="Proteomes" id="UP000248012">
    <property type="component" value="Unassembled WGS sequence"/>
</dbReference>
<dbReference type="Pfam" id="PF07811">
    <property type="entry name" value="TadE"/>
    <property type="match status" value="1"/>
</dbReference>
<evidence type="ECO:0000313" key="4">
    <source>
        <dbReference type="Proteomes" id="UP000248012"/>
    </source>
</evidence>
<accession>A0A2V4MYP6</accession>